<feature type="region of interest" description="Disordered" evidence="3">
    <location>
        <begin position="732"/>
        <end position="775"/>
    </location>
</feature>
<dbReference type="VEuPathDB" id="FungiDB:ASPSYDRAFT_87185"/>
<keyword evidence="1" id="KW-0808">Transferase</keyword>
<reference evidence="6" key="1">
    <citation type="journal article" date="2017" name="Genome Biol.">
        <title>Comparative genomics reveals high biological diversity and specific adaptations in the industrially and medically important fungal genus Aspergillus.</title>
        <authorList>
            <person name="de Vries R.P."/>
            <person name="Riley R."/>
            <person name="Wiebenga A."/>
            <person name="Aguilar-Osorio G."/>
            <person name="Amillis S."/>
            <person name="Uchima C.A."/>
            <person name="Anderluh G."/>
            <person name="Asadollahi M."/>
            <person name="Askin M."/>
            <person name="Barry K."/>
            <person name="Battaglia E."/>
            <person name="Bayram O."/>
            <person name="Benocci T."/>
            <person name="Braus-Stromeyer S.A."/>
            <person name="Caldana C."/>
            <person name="Canovas D."/>
            <person name="Cerqueira G.C."/>
            <person name="Chen F."/>
            <person name="Chen W."/>
            <person name="Choi C."/>
            <person name="Clum A."/>
            <person name="Dos Santos R.A."/>
            <person name="Damasio A.R."/>
            <person name="Diallinas G."/>
            <person name="Emri T."/>
            <person name="Fekete E."/>
            <person name="Flipphi M."/>
            <person name="Freyberg S."/>
            <person name="Gallo A."/>
            <person name="Gournas C."/>
            <person name="Habgood R."/>
            <person name="Hainaut M."/>
            <person name="Harispe M.L."/>
            <person name="Henrissat B."/>
            <person name="Hilden K.S."/>
            <person name="Hope R."/>
            <person name="Hossain A."/>
            <person name="Karabika E."/>
            <person name="Karaffa L."/>
            <person name="Karanyi Z."/>
            <person name="Krasevec N."/>
            <person name="Kuo A."/>
            <person name="Kusch H."/>
            <person name="LaButti K."/>
            <person name="Lagendijk E.L."/>
            <person name="Lapidus A."/>
            <person name="Levasseur A."/>
            <person name="Lindquist E."/>
            <person name="Lipzen A."/>
            <person name="Logrieco A.F."/>
            <person name="MacCabe A."/>
            <person name="Maekelae M.R."/>
            <person name="Malavazi I."/>
            <person name="Melin P."/>
            <person name="Meyer V."/>
            <person name="Mielnichuk N."/>
            <person name="Miskei M."/>
            <person name="Molnar A.P."/>
            <person name="Mule G."/>
            <person name="Ngan C.Y."/>
            <person name="Orejas M."/>
            <person name="Orosz E."/>
            <person name="Ouedraogo J.P."/>
            <person name="Overkamp K.M."/>
            <person name="Park H.-S."/>
            <person name="Perrone G."/>
            <person name="Piumi F."/>
            <person name="Punt P.J."/>
            <person name="Ram A.F."/>
            <person name="Ramon A."/>
            <person name="Rauscher S."/>
            <person name="Record E."/>
            <person name="Riano-Pachon D.M."/>
            <person name="Robert V."/>
            <person name="Roehrig J."/>
            <person name="Ruller R."/>
            <person name="Salamov A."/>
            <person name="Salih N.S."/>
            <person name="Samson R.A."/>
            <person name="Sandor E."/>
            <person name="Sanguinetti M."/>
            <person name="Schuetze T."/>
            <person name="Sepcic K."/>
            <person name="Shelest E."/>
            <person name="Sherlock G."/>
            <person name="Sophianopoulou V."/>
            <person name="Squina F.M."/>
            <person name="Sun H."/>
            <person name="Susca A."/>
            <person name="Todd R.B."/>
            <person name="Tsang A."/>
            <person name="Unkles S.E."/>
            <person name="van de Wiele N."/>
            <person name="van Rossen-Uffink D."/>
            <person name="Oliveira J.V."/>
            <person name="Vesth T.C."/>
            <person name="Visser J."/>
            <person name="Yu J.-H."/>
            <person name="Zhou M."/>
            <person name="Andersen M.R."/>
            <person name="Archer D.B."/>
            <person name="Baker S.E."/>
            <person name="Benoit I."/>
            <person name="Brakhage A.A."/>
            <person name="Braus G.H."/>
            <person name="Fischer R."/>
            <person name="Frisvad J.C."/>
            <person name="Goldman G.H."/>
            <person name="Houbraken J."/>
            <person name="Oakley B."/>
            <person name="Pocsi I."/>
            <person name="Scazzocchio C."/>
            <person name="Seiboth B."/>
            <person name="vanKuyk P.A."/>
            <person name="Wortman J."/>
            <person name="Dyer P.S."/>
            <person name="Grigoriev I.V."/>
        </authorList>
    </citation>
    <scope>NUCLEOTIDE SEQUENCE [LARGE SCALE GENOMIC DNA]</scope>
    <source>
        <strain evidence="6">CBS 593.65</strain>
    </source>
</reference>
<accession>A0A1L9TMH2</accession>
<dbReference type="RefSeq" id="XP_040704414.1">
    <property type="nucleotide sequence ID" value="XM_040851794.1"/>
</dbReference>
<dbReference type="PANTHER" id="PTHR46116:SF15">
    <property type="entry name" value="(E3-INDEPENDENT) E2 UBIQUITIN-CONJUGATING ENZYME"/>
    <property type="match status" value="1"/>
</dbReference>
<dbReference type="SUPFAM" id="SSF54495">
    <property type="entry name" value="UBC-like"/>
    <property type="match status" value="1"/>
</dbReference>
<dbReference type="InterPro" id="IPR057733">
    <property type="entry name" value="UBE2O-like_SH3-B"/>
</dbReference>
<evidence type="ECO:0000259" key="4">
    <source>
        <dbReference type="PROSITE" id="PS50127"/>
    </source>
</evidence>
<dbReference type="GeneID" id="63767867"/>
<organism evidence="5 6">
    <name type="scientific">Aspergillus sydowii CBS 593.65</name>
    <dbReference type="NCBI Taxonomy" id="1036612"/>
    <lineage>
        <taxon>Eukaryota</taxon>
        <taxon>Fungi</taxon>
        <taxon>Dikarya</taxon>
        <taxon>Ascomycota</taxon>
        <taxon>Pezizomycotina</taxon>
        <taxon>Eurotiomycetes</taxon>
        <taxon>Eurotiomycetidae</taxon>
        <taxon>Eurotiales</taxon>
        <taxon>Aspergillaceae</taxon>
        <taxon>Aspergillus</taxon>
        <taxon>Aspergillus subgen. Nidulantes</taxon>
    </lineage>
</organism>
<evidence type="ECO:0000313" key="5">
    <source>
        <dbReference type="EMBL" id="OJJ60608.1"/>
    </source>
</evidence>
<evidence type="ECO:0000256" key="2">
    <source>
        <dbReference type="ARBA" id="ARBA00022786"/>
    </source>
</evidence>
<feature type="compositionally biased region" description="Acidic residues" evidence="3">
    <location>
        <begin position="675"/>
        <end position="684"/>
    </location>
</feature>
<dbReference type="STRING" id="1036612.A0A1L9TMH2"/>
<feature type="compositionally biased region" description="Basic and acidic residues" evidence="3">
    <location>
        <begin position="685"/>
        <end position="695"/>
    </location>
</feature>
<keyword evidence="6" id="KW-1185">Reference proteome</keyword>
<dbReference type="InterPro" id="IPR000608">
    <property type="entry name" value="UBC"/>
</dbReference>
<evidence type="ECO:0000313" key="6">
    <source>
        <dbReference type="Proteomes" id="UP000184356"/>
    </source>
</evidence>
<dbReference type="FunFam" id="3.10.110.10:FF:000094">
    <property type="entry name" value="Probable ubiquitin-conjugating enzyme E2 23"/>
    <property type="match status" value="1"/>
</dbReference>
<name>A0A1L9TMH2_9EURO</name>
<evidence type="ECO:0000256" key="3">
    <source>
        <dbReference type="SAM" id="MobiDB-lite"/>
    </source>
</evidence>
<dbReference type="AlphaFoldDB" id="A0A1L9TMH2"/>
<sequence length="1057" mass="117663">MDLQSSPSMDSQTRTDSNEKFYRNDLCCLKSDPSLIGHVAGTYYDIVQPGTQMNFTIYRYTQVPEKDITAFRDSGAPPRGYAFVVFIQNSHGSALVHEKDLELIDRPLELGERVKRDLNDTMHGTVVGATTKCILEPVVYQPVDPITGDYLQPRFTERPVGDYEGIPVSEAPETSPSLLYGVPQSDLRNANEFTAGEYIIYHQHLGIIVRVDHGITVLLPDSTVVTPLEPIALEAPMRADPEEDRLSLGHRETGVIEDENYLWSSESSCFPGQSVLTERANFSRAGCGFGSERSSLVQAYVLATPVEEVRVEWLCPNVFSPGSQNDTLTIEKFRASTLKADAIKCDFSQSPNQESMVGSCASLLSIGDRVRFHDESVAEKYPNYRRIPNHQTFGYDMNVFKIVSTKTEAIVQWQDGSCTTENATALQVRYGWVRELCPGDLVALKDGIKTVDKSSSASSGPVPRFFHSKGTIHLQQVGVVQTVDNGERTAYVRWYQNSVVDLTHGGKVLNPGSTMGQLGDVITPVSIYELATFPALNKSKGDLVVVAPASVDQSIMVSPPMDGTTTRSSPFRAHNIISYHYWSMHLQRIKSAMMASDWFKNTTTIRKPPLRRRYSVHREETTSPVEFFGQIVTVDTSGTITIRFPSASGCSDIQVPFERIMTVLDSSPVLSGADEYSDEDDDIDSDRIGGGDRIADYGSDDPLESGGYIHIRDESLGVKLKDLEENIMGLEASFNHSPPSSDKDATADSPPILARRGPSVPSVLRPPEPESSPPGFAVLEDLPPSDHRFINKKNSHTRTISVRSIRDEFEMLRSSLPPGIFVRTWESHMDLLRVIIIGPEGTPYEHAPFVFDMHLPPEYPFESPIMSFHSWTYGQGPVSPNLYENGFICLSILGTWPGRNPAEDWSPGSSTLLQVLVSIMGLVLVNNPFYSEAGFEVLAAKDDRRVESSKYTEKVFLMTRKFILHALEHRVRGLEDVLDWHYRSGSSSSSNRPRLLHKVIEDALAMIEHYNCTSEETERGPEASAFCHRLSFGAVMVLRRHIEALEKMELESAHLSR</sequence>
<dbReference type="InterPro" id="IPR057735">
    <property type="entry name" value="UBE2O-like_tSH3-B"/>
</dbReference>
<dbReference type="InterPro" id="IPR016135">
    <property type="entry name" value="UBQ-conjugating_enzyme/RWD"/>
</dbReference>
<feature type="region of interest" description="Disordered" evidence="3">
    <location>
        <begin position="671"/>
        <end position="700"/>
    </location>
</feature>
<dbReference type="Gene3D" id="3.10.110.10">
    <property type="entry name" value="Ubiquitin Conjugating Enzyme"/>
    <property type="match status" value="1"/>
</dbReference>
<dbReference type="OrthoDB" id="47801at2759"/>
<dbReference type="CDD" id="cd23837">
    <property type="entry name" value="UBCc_UBE2O"/>
    <property type="match status" value="1"/>
</dbReference>
<dbReference type="GO" id="GO:0061631">
    <property type="term" value="F:ubiquitin conjugating enzyme activity"/>
    <property type="evidence" value="ECO:0007669"/>
    <property type="project" value="TreeGrafter"/>
</dbReference>
<proteinExistence type="predicted"/>
<dbReference type="Pfam" id="PF23043">
    <property type="entry name" value="SH3-B_UBE2O"/>
    <property type="match status" value="1"/>
</dbReference>
<dbReference type="Pfam" id="PF23046">
    <property type="entry name" value="tSH3-B_UBE2O"/>
    <property type="match status" value="1"/>
</dbReference>
<feature type="domain" description="UBC core" evidence="4">
    <location>
        <begin position="800"/>
        <end position="964"/>
    </location>
</feature>
<dbReference type="Pfam" id="PF00179">
    <property type="entry name" value="UQ_con"/>
    <property type="match status" value="1"/>
</dbReference>
<gene>
    <name evidence="5" type="ORF">ASPSYDRAFT_87185</name>
</gene>
<dbReference type="PANTHER" id="PTHR46116">
    <property type="entry name" value="(E3-INDEPENDENT) E2 UBIQUITIN-CONJUGATING ENZYME"/>
    <property type="match status" value="1"/>
</dbReference>
<keyword evidence="2" id="KW-0833">Ubl conjugation pathway</keyword>
<dbReference type="PROSITE" id="PS50127">
    <property type="entry name" value="UBC_2"/>
    <property type="match status" value="1"/>
</dbReference>
<evidence type="ECO:0000256" key="1">
    <source>
        <dbReference type="ARBA" id="ARBA00022679"/>
    </source>
</evidence>
<dbReference type="EMBL" id="KV878584">
    <property type="protein sequence ID" value="OJJ60608.1"/>
    <property type="molecule type" value="Genomic_DNA"/>
</dbReference>
<dbReference type="Proteomes" id="UP000184356">
    <property type="component" value="Unassembled WGS sequence"/>
</dbReference>
<protein>
    <recommendedName>
        <fullName evidence="4">UBC core domain-containing protein</fullName>
    </recommendedName>
</protein>
<dbReference type="SMART" id="SM00212">
    <property type="entry name" value="UBCc"/>
    <property type="match status" value="1"/>
</dbReference>